<dbReference type="InterPro" id="IPR047201">
    <property type="entry name" value="ERI-1_3'hExo-like"/>
</dbReference>
<dbReference type="InterPro" id="IPR012337">
    <property type="entry name" value="RNaseH-like_sf"/>
</dbReference>
<accession>A0ABQ3VDN2</accession>
<keyword evidence="1" id="KW-0540">Nuclease</keyword>
<dbReference type="Proteomes" id="UP000635565">
    <property type="component" value="Unassembled WGS sequence"/>
</dbReference>
<proteinExistence type="predicted"/>
<evidence type="ECO:0000256" key="3">
    <source>
        <dbReference type="ARBA" id="ARBA00022839"/>
    </source>
</evidence>
<dbReference type="InterPro" id="IPR013520">
    <property type="entry name" value="Ribonucl_H"/>
</dbReference>
<reference evidence="5 6" key="1">
    <citation type="journal article" date="2021" name="Int. J. Syst. Evol. Microbiol.">
        <title>Reticulibacter mediterranei gen. nov., sp. nov., within the new family Reticulibacteraceae fam. nov., and Ktedonospora formicarum gen. nov., sp. nov., Ktedonobacter robiniae sp. nov., Dictyobacter formicarum sp. nov. and Dictyobacter arantiisoli sp. nov., belonging to the class Ktedonobacteria.</title>
        <authorList>
            <person name="Yabe S."/>
            <person name="Zheng Y."/>
            <person name="Wang C.M."/>
            <person name="Sakai Y."/>
            <person name="Abe K."/>
            <person name="Yokota A."/>
            <person name="Donadio S."/>
            <person name="Cavaletti L."/>
            <person name="Monciardini P."/>
        </authorList>
    </citation>
    <scope>NUCLEOTIDE SEQUENCE [LARGE SCALE GENOMIC DNA]</scope>
    <source>
        <strain evidence="5 6">SOSP1-9</strain>
    </source>
</reference>
<comment type="caution">
    <text evidence="5">The sequence shown here is derived from an EMBL/GenBank/DDBJ whole genome shotgun (WGS) entry which is preliminary data.</text>
</comment>
<evidence type="ECO:0000256" key="1">
    <source>
        <dbReference type="ARBA" id="ARBA00022722"/>
    </source>
</evidence>
<dbReference type="SUPFAM" id="SSF53098">
    <property type="entry name" value="Ribonuclease H-like"/>
    <property type="match status" value="1"/>
</dbReference>
<dbReference type="CDD" id="cd06133">
    <property type="entry name" value="ERI-1_3'hExo_like"/>
    <property type="match status" value="1"/>
</dbReference>
<keyword evidence="3 5" id="KW-0269">Exonuclease</keyword>
<dbReference type="PANTHER" id="PTHR23044:SF61">
    <property type="entry name" value="3'-5' EXORIBONUCLEASE 1-RELATED"/>
    <property type="match status" value="1"/>
</dbReference>
<keyword evidence="6" id="KW-1185">Reference proteome</keyword>
<evidence type="ECO:0000313" key="6">
    <source>
        <dbReference type="Proteomes" id="UP000635565"/>
    </source>
</evidence>
<evidence type="ECO:0000256" key="2">
    <source>
        <dbReference type="ARBA" id="ARBA00022801"/>
    </source>
</evidence>
<evidence type="ECO:0000313" key="5">
    <source>
        <dbReference type="EMBL" id="GHO84252.1"/>
    </source>
</evidence>
<feature type="domain" description="Exonuclease" evidence="4">
    <location>
        <begin position="8"/>
        <end position="185"/>
    </location>
</feature>
<gene>
    <name evidence="5" type="ORF">KSZ_22580</name>
</gene>
<dbReference type="RefSeq" id="WP_201361879.1">
    <property type="nucleotide sequence ID" value="NZ_BNJJ01000005.1"/>
</dbReference>
<dbReference type="GO" id="GO:0004527">
    <property type="term" value="F:exonuclease activity"/>
    <property type="evidence" value="ECO:0007669"/>
    <property type="project" value="UniProtKB-KW"/>
</dbReference>
<dbReference type="Pfam" id="PF00929">
    <property type="entry name" value="RNase_T"/>
    <property type="match status" value="1"/>
</dbReference>
<keyword evidence="2" id="KW-0378">Hydrolase</keyword>
<name>A0ABQ3VDN2_9CHLR</name>
<dbReference type="SMART" id="SM00479">
    <property type="entry name" value="EXOIII"/>
    <property type="match status" value="1"/>
</dbReference>
<dbReference type="PANTHER" id="PTHR23044">
    <property type="entry name" value="3'-5' EXONUCLEASE ERI1-RELATED"/>
    <property type="match status" value="1"/>
</dbReference>
<organism evidence="5 6">
    <name type="scientific">Dictyobacter formicarum</name>
    <dbReference type="NCBI Taxonomy" id="2778368"/>
    <lineage>
        <taxon>Bacteria</taxon>
        <taxon>Bacillati</taxon>
        <taxon>Chloroflexota</taxon>
        <taxon>Ktedonobacteria</taxon>
        <taxon>Ktedonobacterales</taxon>
        <taxon>Dictyobacteraceae</taxon>
        <taxon>Dictyobacter</taxon>
    </lineage>
</organism>
<dbReference type="EMBL" id="BNJJ01000005">
    <property type="protein sequence ID" value="GHO84252.1"/>
    <property type="molecule type" value="Genomic_DNA"/>
</dbReference>
<sequence>MVKRKLDKVLIVDVEATCWENGIPEGQENEIIEIGLCLLDVASWQSQDKRSIIVRPEHSTISPFCTQLTGITQEQVDQGISFSEACTLLKAEYGSQERVWASYGEADRLYFERQCQSRRIAYPFAPRHINIKALFALWHGLPKEVGMSTALHIAGLPLEGTHHHGDDDAWNIAALFSAMMKHGRNHAEH</sequence>
<protein>
    <submittedName>
        <fullName evidence="5">Exonuclease</fullName>
    </submittedName>
</protein>
<dbReference type="InterPro" id="IPR036397">
    <property type="entry name" value="RNaseH_sf"/>
</dbReference>
<dbReference type="InterPro" id="IPR051274">
    <property type="entry name" value="3-5_Exoribonuclease"/>
</dbReference>
<evidence type="ECO:0000259" key="4">
    <source>
        <dbReference type="SMART" id="SM00479"/>
    </source>
</evidence>
<dbReference type="Gene3D" id="3.30.420.10">
    <property type="entry name" value="Ribonuclease H-like superfamily/Ribonuclease H"/>
    <property type="match status" value="1"/>
</dbReference>